<protein>
    <recommendedName>
        <fullName evidence="6">Heme biosynthesis operon protein HemX</fullName>
    </recommendedName>
</protein>
<dbReference type="PANTHER" id="PTHR38043">
    <property type="entry name" value="PROTEIN HEMX"/>
    <property type="match status" value="1"/>
</dbReference>
<evidence type="ECO:0000256" key="3">
    <source>
        <dbReference type="SAM" id="Phobius"/>
    </source>
</evidence>
<feature type="coiled-coil region" evidence="1">
    <location>
        <begin position="209"/>
        <end position="236"/>
    </location>
</feature>
<dbReference type="EMBL" id="VIKS01000004">
    <property type="protein sequence ID" value="TQV88407.1"/>
    <property type="molecule type" value="Genomic_DNA"/>
</dbReference>
<feature type="transmembrane region" description="Helical" evidence="3">
    <location>
        <begin position="141"/>
        <end position="161"/>
    </location>
</feature>
<keyword evidence="3" id="KW-1133">Transmembrane helix</keyword>
<dbReference type="AlphaFoldDB" id="A0A545UG09"/>
<feature type="compositionally biased region" description="Polar residues" evidence="2">
    <location>
        <begin position="64"/>
        <end position="78"/>
    </location>
</feature>
<feature type="region of interest" description="Disordered" evidence="2">
    <location>
        <begin position="475"/>
        <end position="497"/>
    </location>
</feature>
<feature type="compositionally biased region" description="Basic and acidic residues" evidence="2">
    <location>
        <begin position="29"/>
        <end position="57"/>
    </location>
</feature>
<dbReference type="InterPro" id="IPR007470">
    <property type="entry name" value="HemX"/>
</dbReference>
<keyword evidence="5" id="KW-1185">Reference proteome</keyword>
<feature type="compositionally biased region" description="Polar residues" evidence="2">
    <location>
        <begin position="97"/>
        <end position="116"/>
    </location>
</feature>
<dbReference type="Proteomes" id="UP000315439">
    <property type="component" value="Unassembled WGS sequence"/>
</dbReference>
<dbReference type="OrthoDB" id="5739852at2"/>
<evidence type="ECO:0000256" key="2">
    <source>
        <dbReference type="SAM" id="MobiDB-lite"/>
    </source>
</evidence>
<evidence type="ECO:0008006" key="6">
    <source>
        <dbReference type="Google" id="ProtNLM"/>
    </source>
</evidence>
<reference evidence="4 5" key="1">
    <citation type="submission" date="2019-07" db="EMBL/GenBank/DDBJ databases">
        <title>Draft genome for Aliikangiella sp. M105.</title>
        <authorList>
            <person name="Wang G."/>
        </authorList>
    </citation>
    <scope>NUCLEOTIDE SEQUENCE [LARGE SCALE GENOMIC DNA]</scope>
    <source>
        <strain evidence="4 5">M105</strain>
    </source>
</reference>
<evidence type="ECO:0000313" key="5">
    <source>
        <dbReference type="Proteomes" id="UP000315439"/>
    </source>
</evidence>
<gene>
    <name evidence="4" type="ORF">FLL46_07750</name>
</gene>
<dbReference type="RefSeq" id="WP_142892915.1">
    <property type="nucleotide sequence ID" value="NZ_ML660162.1"/>
</dbReference>
<keyword evidence="1" id="KW-0175">Coiled coil</keyword>
<keyword evidence="3" id="KW-0472">Membrane</keyword>
<keyword evidence="3" id="KW-0812">Transmembrane</keyword>
<evidence type="ECO:0000313" key="4">
    <source>
        <dbReference type="EMBL" id="TQV88407.1"/>
    </source>
</evidence>
<organism evidence="4 5">
    <name type="scientific">Aliikangiella coralliicola</name>
    <dbReference type="NCBI Taxonomy" id="2592383"/>
    <lineage>
        <taxon>Bacteria</taxon>
        <taxon>Pseudomonadati</taxon>
        <taxon>Pseudomonadota</taxon>
        <taxon>Gammaproteobacteria</taxon>
        <taxon>Oceanospirillales</taxon>
        <taxon>Pleioneaceae</taxon>
        <taxon>Aliikangiella</taxon>
    </lineage>
</organism>
<dbReference type="PANTHER" id="PTHR38043:SF1">
    <property type="entry name" value="PROTEIN HEMX"/>
    <property type="match status" value="1"/>
</dbReference>
<evidence type="ECO:0000256" key="1">
    <source>
        <dbReference type="SAM" id="Coils"/>
    </source>
</evidence>
<proteinExistence type="predicted"/>
<comment type="caution">
    <text evidence="4">The sequence shown here is derived from an EMBL/GenBank/DDBJ whole genome shotgun (WGS) entry which is preliminary data.</text>
</comment>
<feature type="region of interest" description="Disordered" evidence="2">
    <location>
        <begin position="1"/>
        <end position="132"/>
    </location>
</feature>
<name>A0A545UG09_9GAMM</name>
<sequence length="497" mass="55258">MSDENKGNQDSSAESGAKPGKKSGTSTRQPKDKQGGKKVEKDRQSNASEEKSPEITKIDASAQADLSKTPHSSESPQSAETEKTTEAQKTLNEEAPSETQNYIADNLTESKSNTPQADLFTQKKAPKLSTTRRARNTKTPLLIISIILIILALGGVGWSGYSQYQMKQSWQELQNQLQQQASQQAELGRTTQQTAQTSLQTADSNQRIINQQTQLVQQLRQALTATQQRVRELSGRQKQDWLLAEAEYLIKLAQFKISLEKDKTTAIGLLKTADNRVLATADNSLIELRQAIAQDIANLQLIVAPDVGGISSQLKAVANQIPALDLKALEFQPEVKQEQPEESEPETFEWSQVYRDFLDDFVTIKDHSEPVKPLMTPEQRANLNANIQLSLQQAQIALIRGEQQLYQNSLADASKWIDDFFIQNETSAAVEENLAFLQQVNVNIDLPAELTAKKAIQAINQQRLYQWLEAPDTSLSQPDIIQPDTSQPDSPETESQP</sequence>
<dbReference type="Pfam" id="PF04375">
    <property type="entry name" value="HemX"/>
    <property type="match status" value="1"/>
</dbReference>
<accession>A0A545UG09</accession>